<name>A0A4Q7EC76_9GAMM</name>
<evidence type="ECO:0000313" key="2">
    <source>
        <dbReference type="Proteomes" id="UP000292345"/>
    </source>
</evidence>
<organism evidence="1 2">
    <name type="scientific">Pseudoalteromonas rubra</name>
    <dbReference type="NCBI Taxonomy" id="43658"/>
    <lineage>
        <taxon>Bacteria</taxon>
        <taxon>Pseudomonadati</taxon>
        <taxon>Pseudomonadota</taxon>
        <taxon>Gammaproteobacteria</taxon>
        <taxon>Alteromonadales</taxon>
        <taxon>Pseudoalteromonadaceae</taxon>
        <taxon>Pseudoalteromonas</taxon>
    </lineage>
</organism>
<dbReference type="AlphaFoldDB" id="A0A4Q7EC76"/>
<evidence type="ECO:0000313" key="1">
    <source>
        <dbReference type="EMBL" id="RZM81314.1"/>
    </source>
</evidence>
<sequence>MFVVDEESWSWLLFQDQNDMYLTVLCGGVAMFNVDIQLSQAEVSSYRSFGRSFIEELAKSIAFNPSVYSSRKSNFRNEFDLTTVIKDWRESK</sequence>
<proteinExistence type="predicted"/>
<dbReference type="Proteomes" id="UP000292345">
    <property type="component" value="Unassembled WGS sequence"/>
</dbReference>
<gene>
    <name evidence="1" type="ORF">C3B51_09040</name>
</gene>
<dbReference type="EMBL" id="PPUZ01000023">
    <property type="protein sequence ID" value="RZM81314.1"/>
    <property type="molecule type" value="Genomic_DNA"/>
</dbReference>
<comment type="caution">
    <text evidence="1">The sequence shown here is derived from an EMBL/GenBank/DDBJ whole genome shotgun (WGS) entry which is preliminary data.</text>
</comment>
<protein>
    <submittedName>
        <fullName evidence="1">Uncharacterized protein</fullName>
    </submittedName>
</protein>
<dbReference type="RefSeq" id="WP_130244826.1">
    <property type="nucleotide sequence ID" value="NZ_PPUZ01000023.1"/>
</dbReference>
<reference evidence="1 2" key="1">
    <citation type="submission" date="2018-01" db="EMBL/GenBank/DDBJ databases">
        <title>Co-occurrence of chitin degradation, pigmentation and bioactivity in marine Pseudoalteromonas.</title>
        <authorList>
            <person name="Paulsen S."/>
            <person name="Gram L."/>
            <person name="Machado H."/>
        </authorList>
    </citation>
    <scope>NUCLEOTIDE SEQUENCE [LARGE SCALE GENOMIC DNA]</scope>
    <source>
        <strain evidence="1 2">S1946</strain>
    </source>
</reference>
<accession>A0A4Q7EC76</accession>